<dbReference type="Proteomes" id="UP000712281">
    <property type="component" value="Unassembled WGS sequence"/>
</dbReference>
<feature type="region of interest" description="Disordered" evidence="1">
    <location>
        <begin position="15"/>
        <end position="64"/>
    </location>
</feature>
<evidence type="ECO:0000313" key="2">
    <source>
        <dbReference type="EMBL" id="KAF2600886.1"/>
    </source>
</evidence>
<name>A0A8S9L675_BRACR</name>
<feature type="compositionally biased region" description="Basic and acidic residues" evidence="1">
    <location>
        <begin position="46"/>
        <end position="57"/>
    </location>
</feature>
<dbReference type="EMBL" id="QGKW02000717">
    <property type="protein sequence ID" value="KAF2600886.1"/>
    <property type="molecule type" value="Genomic_DNA"/>
</dbReference>
<organism evidence="2 3">
    <name type="scientific">Brassica cretica</name>
    <name type="common">Mustard</name>
    <dbReference type="NCBI Taxonomy" id="69181"/>
    <lineage>
        <taxon>Eukaryota</taxon>
        <taxon>Viridiplantae</taxon>
        <taxon>Streptophyta</taxon>
        <taxon>Embryophyta</taxon>
        <taxon>Tracheophyta</taxon>
        <taxon>Spermatophyta</taxon>
        <taxon>Magnoliopsida</taxon>
        <taxon>eudicotyledons</taxon>
        <taxon>Gunneridae</taxon>
        <taxon>Pentapetalae</taxon>
        <taxon>rosids</taxon>
        <taxon>malvids</taxon>
        <taxon>Brassicales</taxon>
        <taxon>Brassicaceae</taxon>
        <taxon>Brassiceae</taxon>
        <taxon>Brassica</taxon>
    </lineage>
</organism>
<evidence type="ECO:0000313" key="3">
    <source>
        <dbReference type="Proteomes" id="UP000712281"/>
    </source>
</evidence>
<evidence type="ECO:0000256" key="1">
    <source>
        <dbReference type="SAM" id="MobiDB-lite"/>
    </source>
</evidence>
<sequence>MSWFAQRIRKDQHKGMVMDLDQTGGVLSSVDTKKERSRQKSPSKAKRGESQVSRRQEPQASRECFHGVSYRDRGLYTHDRESNDLVNHIECVFRYFIVDVVDPGSTPNVAHCGRELGEKFLSHEQG</sequence>
<protein>
    <submittedName>
        <fullName evidence="2">Uncharacterized protein</fullName>
    </submittedName>
</protein>
<dbReference type="AlphaFoldDB" id="A0A8S9L675"/>
<proteinExistence type="predicted"/>
<gene>
    <name evidence="2" type="ORF">F2Q68_00011900</name>
</gene>
<reference evidence="2" key="1">
    <citation type="submission" date="2019-12" db="EMBL/GenBank/DDBJ databases">
        <title>Genome sequencing and annotation of Brassica cretica.</title>
        <authorList>
            <person name="Studholme D.J."/>
            <person name="Sarris P.F."/>
        </authorList>
    </citation>
    <scope>NUCLEOTIDE SEQUENCE</scope>
    <source>
        <strain evidence="2">PFS-001/15</strain>
        <tissue evidence="2">Leaf</tissue>
    </source>
</reference>
<comment type="caution">
    <text evidence="2">The sequence shown here is derived from an EMBL/GenBank/DDBJ whole genome shotgun (WGS) entry which is preliminary data.</text>
</comment>
<accession>A0A8S9L675</accession>
<feature type="compositionally biased region" description="Basic residues" evidence="1">
    <location>
        <begin position="35"/>
        <end position="45"/>
    </location>
</feature>